<name>A0A0D8J934_9BACT</name>
<proteinExistence type="predicted"/>
<dbReference type="InterPro" id="IPR025277">
    <property type="entry name" value="Apiosidase-like_cat_dom"/>
</dbReference>
<keyword evidence="4" id="KW-1185">Reference proteome</keyword>
<dbReference type="RefSeq" id="WP_052670937.1">
    <property type="nucleotide sequence ID" value="NZ_JRHC01000003.1"/>
</dbReference>
<comment type="caution">
    <text evidence="3">The sequence shown here is derived from an EMBL/GenBank/DDBJ whole genome shotgun (WGS) entry which is preliminary data.</text>
</comment>
<organism evidence="3 4">
    <name type="scientific">Draconibacterium sediminis</name>
    <dbReference type="NCBI Taxonomy" id="1544798"/>
    <lineage>
        <taxon>Bacteria</taxon>
        <taxon>Pseudomonadati</taxon>
        <taxon>Bacteroidota</taxon>
        <taxon>Bacteroidia</taxon>
        <taxon>Marinilabiliales</taxon>
        <taxon>Prolixibacteraceae</taxon>
        <taxon>Draconibacterium</taxon>
    </lineage>
</organism>
<dbReference type="InterPro" id="IPR017853">
    <property type="entry name" value="GH"/>
</dbReference>
<dbReference type="Pfam" id="PF12904">
    <property type="entry name" value="Collagen_bind_2"/>
    <property type="match status" value="1"/>
</dbReference>
<dbReference type="PANTHER" id="PTHR37836:SF3">
    <property type="entry name" value="ENDOGLUCANASE"/>
    <property type="match status" value="1"/>
</dbReference>
<evidence type="ECO:0008006" key="5">
    <source>
        <dbReference type="Google" id="ProtNLM"/>
    </source>
</evidence>
<dbReference type="STRING" id="1544798.LH29_14370"/>
<dbReference type="PANTHER" id="PTHR37836">
    <property type="entry name" value="LMO1036 PROTEIN"/>
    <property type="match status" value="1"/>
</dbReference>
<dbReference type="EMBL" id="JRHC01000003">
    <property type="protein sequence ID" value="KJF43412.1"/>
    <property type="molecule type" value="Genomic_DNA"/>
</dbReference>
<dbReference type="AlphaFoldDB" id="A0A0D8J934"/>
<feature type="domain" description="Apiosidase-like catalytic" evidence="2">
    <location>
        <begin position="27"/>
        <end position="355"/>
    </location>
</feature>
<gene>
    <name evidence="3" type="ORF">LH29_14370</name>
</gene>
<dbReference type="SUPFAM" id="SSF51445">
    <property type="entry name" value="(Trans)glycosidases"/>
    <property type="match status" value="1"/>
</dbReference>
<dbReference type="OrthoDB" id="59486at2"/>
<evidence type="ECO:0000313" key="3">
    <source>
        <dbReference type="EMBL" id="KJF43412.1"/>
    </source>
</evidence>
<evidence type="ECO:0000313" key="4">
    <source>
        <dbReference type="Proteomes" id="UP000032544"/>
    </source>
</evidence>
<dbReference type="Gene3D" id="3.20.20.80">
    <property type="entry name" value="Glycosidases"/>
    <property type="match status" value="1"/>
</dbReference>
<dbReference type="InterPro" id="IPR024749">
    <property type="entry name" value="Collagen-bd_put"/>
</dbReference>
<protein>
    <recommendedName>
        <fullName evidence="5">DUF4038 domain-containing protein</fullName>
    </recommendedName>
</protein>
<evidence type="ECO:0000259" key="1">
    <source>
        <dbReference type="Pfam" id="PF12904"/>
    </source>
</evidence>
<evidence type="ECO:0000259" key="2">
    <source>
        <dbReference type="Pfam" id="PF13204"/>
    </source>
</evidence>
<feature type="domain" description="Putative collagen-binding" evidence="1">
    <location>
        <begin position="358"/>
        <end position="450"/>
    </location>
</feature>
<accession>A0A0D8J934</accession>
<dbReference type="Pfam" id="PF13204">
    <property type="entry name" value="Apiosidase"/>
    <property type="match status" value="1"/>
</dbReference>
<dbReference type="PATRIC" id="fig|1544798.3.peg.3037"/>
<dbReference type="Proteomes" id="UP000032544">
    <property type="component" value="Unassembled WGS sequence"/>
</dbReference>
<reference evidence="3 4" key="1">
    <citation type="submission" date="2014-09" db="EMBL/GenBank/DDBJ databases">
        <title>Draft Genome Sequence of Draconibacterium sp. JN14CK-3.</title>
        <authorList>
            <person name="Dong C."/>
            <person name="Lai Q."/>
            <person name="Shao Z."/>
        </authorList>
    </citation>
    <scope>NUCLEOTIDE SEQUENCE [LARGE SCALE GENOMIC DNA]</scope>
    <source>
        <strain evidence="3 4">JN14CK-3</strain>
    </source>
</reference>
<sequence>MVKTIIIIALSLFTLVTNLNAQRLMVSQNGRYLVTEKGDPFFWLGDTAWELLHRCDSNEINLYLEKRASQGFNVVQTVVLAELDGLNTPNPYGNTPLKDNDPRYPNDDYFQHVDYAIAKASELGMYIALLPTWGDKLNKNSWGEGPEVFNLANTRSFGEYIGARYADCDNVIWIIGGDRNPREDSQDVAIWNAMAEGIASMAGGYENTLMSYHPQPKEGGGSSTWFHNEQWLDFNMHQTGHCANQGTYLHIKHDYNLRPIKPVLDGEPLYEDHPNCFNAKELGYSIPDDIRRIMYWNVFAGAFGQTYGCHDVWQMYKPDKTPVNHPLRPWPEALDLPMANQMKHLKNLMLSRPVLTRIPDQSMVLDSQPEDNNYVIATRDGNGTYAMIYFPTGKTTALDFSELRGPTFNSWWFDPRTGNSFEGPSIDKSTKTKIKPPTFGKGHDWVLVVDSAQEFYNRPGKMVYHKK</sequence>